<gene>
    <name evidence="1" type="ORF">CARN7_2904</name>
</gene>
<protein>
    <submittedName>
        <fullName evidence="1">Uncharacterized protein</fullName>
    </submittedName>
</protein>
<proteinExistence type="predicted"/>
<evidence type="ECO:0000313" key="1">
    <source>
        <dbReference type="EMBL" id="CBI09238.1"/>
    </source>
</evidence>
<accession>E6QPR7</accession>
<comment type="caution">
    <text evidence="1">The sequence shown here is derived from an EMBL/GenBank/DDBJ whole genome shotgun (WGS) entry which is preliminary data.</text>
</comment>
<reference evidence="1" key="1">
    <citation type="submission" date="2009-10" db="EMBL/GenBank/DDBJ databases">
        <title>Diversity of trophic interactions inside an arsenic-rich microbial ecosystem.</title>
        <authorList>
            <person name="Bertin P.N."/>
            <person name="Heinrich-Salmeron A."/>
            <person name="Pelletier E."/>
            <person name="Goulhen-Chollet F."/>
            <person name="Arsene-Ploetze F."/>
            <person name="Gallien S."/>
            <person name="Calteau A."/>
            <person name="Vallenet D."/>
            <person name="Casiot C."/>
            <person name="Chane-Woon-Ming B."/>
            <person name="Giloteaux L."/>
            <person name="Barakat M."/>
            <person name="Bonnefoy V."/>
            <person name="Bruneel O."/>
            <person name="Chandler M."/>
            <person name="Cleiss J."/>
            <person name="Duran R."/>
            <person name="Elbaz-Poulichet F."/>
            <person name="Fonknechten N."/>
            <person name="Lauga B."/>
            <person name="Mornico D."/>
            <person name="Ortet P."/>
            <person name="Schaeffer C."/>
            <person name="Siguier P."/>
            <person name="Alexander Thil Smith A."/>
            <person name="Van Dorsselaer A."/>
            <person name="Weissenbach J."/>
            <person name="Medigue C."/>
            <person name="Le Paslier D."/>
        </authorList>
    </citation>
    <scope>NUCLEOTIDE SEQUENCE</scope>
</reference>
<dbReference type="EMBL" id="CABR01000016">
    <property type="protein sequence ID" value="CBI09238.1"/>
    <property type="molecule type" value="Genomic_DNA"/>
</dbReference>
<name>E6QPR7_9ZZZZ</name>
<dbReference type="AlphaFoldDB" id="E6QPR7"/>
<organism evidence="1">
    <name type="scientific">mine drainage metagenome</name>
    <dbReference type="NCBI Taxonomy" id="410659"/>
    <lineage>
        <taxon>unclassified sequences</taxon>
        <taxon>metagenomes</taxon>
        <taxon>ecological metagenomes</taxon>
    </lineage>
</organism>
<sequence length="34" mass="3967">MRPRLILATETELLTQAVVEIYAKRWGIELCFTT</sequence>